<dbReference type="OrthoDB" id="1919336at2759"/>
<dbReference type="AlphaFoldDB" id="A0A6A6VRL5"/>
<dbReference type="RefSeq" id="XP_033595007.1">
    <property type="nucleotide sequence ID" value="XM_033745020.1"/>
</dbReference>
<dbReference type="InterPro" id="IPR036864">
    <property type="entry name" value="Zn2-C6_fun-type_DNA-bd_sf"/>
</dbReference>
<dbReference type="GO" id="GO:0008270">
    <property type="term" value="F:zinc ion binding"/>
    <property type="evidence" value="ECO:0007669"/>
    <property type="project" value="InterPro"/>
</dbReference>
<keyword evidence="1" id="KW-0539">Nucleus</keyword>
<dbReference type="Gene3D" id="4.10.240.10">
    <property type="entry name" value="Zn(2)-C6 fungal-type DNA-binding domain"/>
    <property type="match status" value="1"/>
</dbReference>
<dbReference type="Proteomes" id="UP000799437">
    <property type="component" value="Unassembled WGS sequence"/>
</dbReference>
<accession>A0A6A6VRL5</accession>
<name>A0A6A6VRL5_9PEZI</name>
<dbReference type="GO" id="GO:0000981">
    <property type="term" value="F:DNA-binding transcription factor activity, RNA polymerase II-specific"/>
    <property type="evidence" value="ECO:0007669"/>
    <property type="project" value="InterPro"/>
</dbReference>
<evidence type="ECO:0000256" key="1">
    <source>
        <dbReference type="ARBA" id="ARBA00023242"/>
    </source>
</evidence>
<reference evidence="4" key="1">
    <citation type="journal article" date="2020" name="Stud. Mycol.">
        <title>101 Dothideomycetes genomes: a test case for predicting lifestyles and emergence of pathogens.</title>
        <authorList>
            <person name="Haridas S."/>
            <person name="Albert R."/>
            <person name="Binder M."/>
            <person name="Bloem J."/>
            <person name="Labutti K."/>
            <person name="Salamov A."/>
            <person name="Andreopoulos B."/>
            <person name="Baker S."/>
            <person name="Barry K."/>
            <person name="Bills G."/>
            <person name="Bluhm B."/>
            <person name="Cannon C."/>
            <person name="Castanera R."/>
            <person name="Culley D."/>
            <person name="Daum C."/>
            <person name="Ezra D."/>
            <person name="Gonzalez J."/>
            <person name="Henrissat B."/>
            <person name="Kuo A."/>
            <person name="Liang C."/>
            <person name="Lipzen A."/>
            <person name="Lutzoni F."/>
            <person name="Magnuson J."/>
            <person name="Mondo S."/>
            <person name="Nolan M."/>
            <person name="Ohm R."/>
            <person name="Pangilinan J."/>
            <person name="Park H.-J."/>
            <person name="Ramirez L."/>
            <person name="Alfaro M."/>
            <person name="Sun H."/>
            <person name="Tritt A."/>
            <person name="Yoshinaga Y."/>
            <person name="Zwiers L.-H."/>
            <person name="Turgeon B."/>
            <person name="Goodwin S."/>
            <person name="Spatafora J."/>
            <person name="Crous P."/>
            <person name="Grigoriev I."/>
        </authorList>
    </citation>
    <scope>NUCLEOTIDE SEQUENCE</scope>
    <source>
        <strain evidence="4">CBS 121739</strain>
    </source>
</reference>
<dbReference type="EMBL" id="ML996609">
    <property type="protein sequence ID" value="KAF2752549.1"/>
    <property type="molecule type" value="Genomic_DNA"/>
</dbReference>
<feature type="non-terminal residue" evidence="4">
    <location>
        <position position="663"/>
    </location>
</feature>
<proteinExistence type="predicted"/>
<organism evidence="4 5">
    <name type="scientific">Pseudovirgaria hyperparasitica</name>
    <dbReference type="NCBI Taxonomy" id="470096"/>
    <lineage>
        <taxon>Eukaryota</taxon>
        <taxon>Fungi</taxon>
        <taxon>Dikarya</taxon>
        <taxon>Ascomycota</taxon>
        <taxon>Pezizomycotina</taxon>
        <taxon>Dothideomycetes</taxon>
        <taxon>Dothideomycetes incertae sedis</taxon>
        <taxon>Acrospermales</taxon>
        <taxon>Acrospermaceae</taxon>
        <taxon>Pseudovirgaria</taxon>
    </lineage>
</organism>
<dbReference type="PROSITE" id="PS50048">
    <property type="entry name" value="ZN2_CY6_FUNGAL_2"/>
    <property type="match status" value="1"/>
</dbReference>
<dbReference type="SMART" id="SM00066">
    <property type="entry name" value="GAL4"/>
    <property type="match status" value="1"/>
</dbReference>
<dbReference type="SUPFAM" id="SSF57701">
    <property type="entry name" value="Zn2/Cys6 DNA-binding domain"/>
    <property type="match status" value="1"/>
</dbReference>
<dbReference type="InterPro" id="IPR053187">
    <property type="entry name" value="Notoamide_regulator"/>
</dbReference>
<dbReference type="InterPro" id="IPR001138">
    <property type="entry name" value="Zn2Cys6_DnaBD"/>
</dbReference>
<dbReference type="GeneID" id="54486074"/>
<evidence type="ECO:0000313" key="5">
    <source>
        <dbReference type="Proteomes" id="UP000799437"/>
    </source>
</evidence>
<feature type="region of interest" description="Disordered" evidence="2">
    <location>
        <begin position="22"/>
        <end position="45"/>
    </location>
</feature>
<dbReference type="PROSITE" id="PS00463">
    <property type="entry name" value="ZN2_CY6_FUNGAL_1"/>
    <property type="match status" value="1"/>
</dbReference>
<dbReference type="PANTHER" id="PTHR47256">
    <property type="entry name" value="ZN(II)2CYS6 TRANSCRIPTION FACTOR (EUROFUNG)-RELATED"/>
    <property type="match status" value="1"/>
</dbReference>
<sequence length="663" mass="73209">MSSRGSIDDGCGGEDASTPLLPRLLPALGGHGSRGPSIRLSSAPPKRIGNSMACGPCKARKLRCDGIRPVCTRCQKKNTGCQYELRAGVSRQVALKNFKDDLKRENADLRELVLLLKTKSEDEAKAILNMIRSHDDPVSVIEKLRQHKLPLAWSDTPSQDSDKADEKVIKSATQVPAQPWTSVATDEVVSELITAWFAWEDTTLFSYITLDLFVADMKASDPERATFCSPFLVNAICAAKASMDKPAADATSESTWELSERFLAAAKEHLELQCGRASLPTIHGLYCLFQHASISGVDRAGSFYRLAAIDMLSRLNLTKVYRSLRDDVPSHFRRKQAISRTLWAVCNVESLAASLYLKPTLFPAPPIPPYFREPPLTSSKTEVEEFDFLGSPFSPKSSQPPVVRGAQYALCEVSIIMNEVVCYNHTTRECPSGDAVDIDIRKDLYRRLTDLERSWLSWLRHDAEVTPQTFVLGFFVNIVAYNILRPLYNVHPDTGFEPSLPPGSMRGPLGYGSTAQSFILKHAAIDVKLMETLEKRWPYNIHPFTSFFLAAPYNCAATLISLLHIPVAQNLFTRAVCNLRLLKSGLTCVKLILGGLLVVAQSVGQQIPSEAQGTFDGVEEACRLESKDIAVSFRAPQDEALVKLLAISESENLDMVGEVENMG</sequence>
<protein>
    <recommendedName>
        <fullName evidence="3">Zn(2)-C6 fungal-type domain-containing protein</fullName>
    </recommendedName>
</protein>
<keyword evidence="5" id="KW-1185">Reference proteome</keyword>
<feature type="domain" description="Zn(2)-C6 fungal-type" evidence="3">
    <location>
        <begin position="53"/>
        <end position="83"/>
    </location>
</feature>
<dbReference type="CDD" id="cd00067">
    <property type="entry name" value="GAL4"/>
    <property type="match status" value="1"/>
</dbReference>
<dbReference type="Pfam" id="PF00172">
    <property type="entry name" value="Zn_clus"/>
    <property type="match status" value="1"/>
</dbReference>
<evidence type="ECO:0000259" key="3">
    <source>
        <dbReference type="PROSITE" id="PS50048"/>
    </source>
</evidence>
<dbReference type="PANTHER" id="PTHR47256:SF3">
    <property type="entry name" value="ZN(II)2CYS6 TRANSCRIPTION FACTOR (EUROFUNG)"/>
    <property type="match status" value="1"/>
</dbReference>
<dbReference type="CDD" id="cd12148">
    <property type="entry name" value="fungal_TF_MHR"/>
    <property type="match status" value="1"/>
</dbReference>
<evidence type="ECO:0000256" key="2">
    <source>
        <dbReference type="SAM" id="MobiDB-lite"/>
    </source>
</evidence>
<gene>
    <name evidence="4" type="ORF">EJ05DRAFT_481196</name>
</gene>
<evidence type="ECO:0000313" key="4">
    <source>
        <dbReference type="EMBL" id="KAF2752549.1"/>
    </source>
</evidence>